<gene>
    <name evidence="6" type="ORF">S01H4_04201</name>
</gene>
<evidence type="ECO:0000256" key="2">
    <source>
        <dbReference type="ARBA" id="ARBA00022576"/>
    </source>
</evidence>
<dbReference type="GO" id="GO:0000105">
    <property type="term" value="P:L-histidine biosynthetic process"/>
    <property type="evidence" value="ECO:0007669"/>
    <property type="project" value="InterPro"/>
</dbReference>
<comment type="cofactor">
    <cofactor evidence="1">
        <name>pyridoxal 5'-phosphate</name>
        <dbReference type="ChEBI" id="CHEBI:597326"/>
    </cofactor>
</comment>
<dbReference type="InterPro" id="IPR015421">
    <property type="entry name" value="PyrdxlP-dep_Trfase_major"/>
</dbReference>
<dbReference type="HAMAP" id="MF_01023">
    <property type="entry name" value="HisC_aminotrans_2"/>
    <property type="match status" value="1"/>
</dbReference>
<dbReference type="PANTHER" id="PTHR43643">
    <property type="entry name" value="HISTIDINOL-PHOSPHATE AMINOTRANSFERASE 2"/>
    <property type="match status" value="1"/>
</dbReference>
<keyword evidence="3" id="KW-0808">Transferase</keyword>
<accession>X0Z000</accession>
<keyword evidence="4" id="KW-0663">Pyridoxal phosphate</keyword>
<evidence type="ECO:0000259" key="5">
    <source>
        <dbReference type="Pfam" id="PF00155"/>
    </source>
</evidence>
<dbReference type="GO" id="GO:0030170">
    <property type="term" value="F:pyridoxal phosphate binding"/>
    <property type="evidence" value="ECO:0007669"/>
    <property type="project" value="InterPro"/>
</dbReference>
<dbReference type="GO" id="GO:0004400">
    <property type="term" value="F:histidinol-phosphate transaminase activity"/>
    <property type="evidence" value="ECO:0007669"/>
    <property type="project" value="InterPro"/>
</dbReference>
<sequence>MPEYIPGKTIEEIKERYNLDKVYKLASNENLYGPHPGVLEEICKNLDDIKYYPDSECREIRQKLAERYNVDSDTIIMGNGTDQIIEMICDSFIGPGEGVVIADPTFLIYEKSVVKYGGAAVKVPLKDFRQDVEMLIESINDKTKILFLTNPHNPTGTNINRREFDYVIENINKDVLLVVDEAYREYVPQRERINIIEYLSGCSNLIILRTFSKIFGLAGLRIGYGIADRSIIYALNKVRIPFNVNSIAQKAAAAAMDNESRINEIREKIEKEKDRFYDILNKNGIGFIKSYANFILINTGKNSDKIVEGLLKNGFIVRPGKNLGIPGYIRVTIALPEINEKFLSVFIKIFNSL</sequence>
<reference evidence="6" key="1">
    <citation type="journal article" date="2014" name="Front. Microbiol.">
        <title>High frequency of phylogenetically diverse reductive dehalogenase-homologous genes in deep subseafloor sedimentary metagenomes.</title>
        <authorList>
            <person name="Kawai M."/>
            <person name="Futagami T."/>
            <person name="Toyoda A."/>
            <person name="Takaki Y."/>
            <person name="Nishi S."/>
            <person name="Hori S."/>
            <person name="Arai W."/>
            <person name="Tsubouchi T."/>
            <person name="Morono Y."/>
            <person name="Uchiyama I."/>
            <person name="Ito T."/>
            <person name="Fujiyama A."/>
            <person name="Inagaki F."/>
            <person name="Takami H."/>
        </authorList>
    </citation>
    <scope>NUCLEOTIDE SEQUENCE</scope>
    <source>
        <strain evidence="6">Expedition CK06-06</strain>
    </source>
</reference>
<evidence type="ECO:0000256" key="4">
    <source>
        <dbReference type="ARBA" id="ARBA00022898"/>
    </source>
</evidence>
<dbReference type="InterPro" id="IPR015422">
    <property type="entry name" value="PyrdxlP-dep_Trfase_small"/>
</dbReference>
<name>X0Z000_9ZZZZ</name>
<dbReference type="SUPFAM" id="SSF53383">
    <property type="entry name" value="PLP-dependent transferases"/>
    <property type="match status" value="1"/>
</dbReference>
<protein>
    <recommendedName>
        <fullName evidence="5">Aminotransferase class I/classII large domain-containing protein</fullName>
    </recommendedName>
</protein>
<dbReference type="CDD" id="cd00609">
    <property type="entry name" value="AAT_like"/>
    <property type="match status" value="1"/>
</dbReference>
<evidence type="ECO:0000313" key="6">
    <source>
        <dbReference type="EMBL" id="GAG62354.1"/>
    </source>
</evidence>
<feature type="domain" description="Aminotransferase class I/classII large" evidence="5">
    <location>
        <begin position="21"/>
        <end position="334"/>
    </location>
</feature>
<keyword evidence="2" id="KW-0032">Aminotransferase</keyword>
<proteinExistence type="inferred from homology"/>
<dbReference type="InterPro" id="IPR005861">
    <property type="entry name" value="HisP_aminotrans"/>
</dbReference>
<dbReference type="InterPro" id="IPR004839">
    <property type="entry name" value="Aminotransferase_I/II_large"/>
</dbReference>
<comment type="caution">
    <text evidence="6">The sequence shown here is derived from an EMBL/GenBank/DDBJ whole genome shotgun (WGS) entry which is preliminary data.</text>
</comment>
<evidence type="ECO:0000256" key="1">
    <source>
        <dbReference type="ARBA" id="ARBA00001933"/>
    </source>
</evidence>
<dbReference type="Gene3D" id="3.40.640.10">
    <property type="entry name" value="Type I PLP-dependent aspartate aminotransferase-like (Major domain)"/>
    <property type="match status" value="1"/>
</dbReference>
<dbReference type="PANTHER" id="PTHR43643:SF3">
    <property type="entry name" value="HISTIDINOL-PHOSPHATE AMINOTRANSFERASE"/>
    <property type="match status" value="1"/>
</dbReference>
<dbReference type="InterPro" id="IPR050106">
    <property type="entry name" value="HistidinolP_aminotransfase"/>
</dbReference>
<dbReference type="AlphaFoldDB" id="X0Z000"/>
<dbReference type="Gene3D" id="3.90.1150.10">
    <property type="entry name" value="Aspartate Aminotransferase, domain 1"/>
    <property type="match status" value="1"/>
</dbReference>
<dbReference type="EMBL" id="BART01001106">
    <property type="protein sequence ID" value="GAG62354.1"/>
    <property type="molecule type" value="Genomic_DNA"/>
</dbReference>
<evidence type="ECO:0000256" key="3">
    <source>
        <dbReference type="ARBA" id="ARBA00022679"/>
    </source>
</evidence>
<dbReference type="NCBIfam" id="TIGR01141">
    <property type="entry name" value="hisC"/>
    <property type="match status" value="1"/>
</dbReference>
<dbReference type="Pfam" id="PF00155">
    <property type="entry name" value="Aminotran_1_2"/>
    <property type="match status" value="1"/>
</dbReference>
<dbReference type="InterPro" id="IPR015424">
    <property type="entry name" value="PyrdxlP-dep_Trfase"/>
</dbReference>
<organism evidence="6">
    <name type="scientific">marine sediment metagenome</name>
    <dbReference type="NCBI Taxonomy" id="412755"/>
    <lineage>
        <taxon>unclassified sequences</taxon>
        <taxon>metagenomes</taxon>
        <taxon>ecological metagenomes</taxon>
    </lineage>
</organism>